<keyword evidence="1" id="KW-0489">Methyltransferase</keyword>
<accession>A0A5K1CG87</accession>
<dbReference type="FunFam" id="1.10.10.10:FF:000357">
    <property type="entry name" value="Caffeic acid 3-O-methyltransferase"/>
    <property type="match status" value="1"/>
</dbReference>
<dbReference type="Gene3D" id="1.10.10.10">
    <property type="entry name" value="Winged helix-like DNA-binding domain superfamily/Winged helix DNA-binding domain"/>
    <property type="match status" value="1"/>
</dbReference>
<organism evidence="5">
    <name type="scientific">Nymphaea colorata</name>
    <name type="common">pocket water lily</name>
    <dbReference type="NCBI Taxonomy" id="210225"/>
    <lineage>
        <taxon>Eukaryota</taxon>
        <taxon>Viridiplantae</taxon>
        <taxon>Streptophyta</taxon>
        <taxon>Embryophyta</taxon>
        <taxon>Tracheophyta</taxon>
        <taxon>Spermatophyta</taxon>
        <taxon>Magnoliopsida</taxon>
        <taxon>Nymphaeales</taxon>
        <taxon>Nymphaeaceae</taxon>
        <taxon>Nymphaea</taxon>
    </lineage>
</organism>
<evidence type="ECO:0000256" key="2">
    <source>
        <dbReference type="ARBA" id="ARBA00022679"/>
    </source>
</evidence>
<dbReference type="GO" id="GO:0046983">
    <property type="term" value="F:protein dimerization activity"/>
    <property type="evidence" value="ECO:0007669"/>
    <property type="project" value="InterPro"/>
</dbReference>
<dbReference type="InterPro" id="IPR036388">
    <property type="entry name" value="WH-like_DNA-bd_sf"/>
</dbReference>
<keyword evidence="2" id="KW-0808">Transferase</keyword>
<dbReference type="InterPro" id="IPR036390">
    <property type="entry name" value="WH_DNA-bd_sf"/>
</dbReference>
<dbReference type="SUPFAM" id="SSF46785">
    <property type="entry name" value="Winged helix' DNA-binding domain"/>
    <property type="match status" value="1"/>
</dbReference>
<evidence type="ECO:0000256" key="1">
    <source>
        <dbReference type="ARBA" id="ARBA00022603"/>
    </source>
</evidence>
<dbReference type="EMBL" id="LR721782">
    <property type="protein sequence ID" value="VVW26333.1"/>
    <property type="molecule type" value="Genomic_DNA"/>
</dbReference>
<dbReference type="AlphaFoldDB" id="A0A5K1CG87"/>
<evidence type="ECO:0000313" key="5">
    <source>
        <dbReference type="EMBL" id="VVW26333.1"/>
    </source>
</evidence>
<dbReference type="Gramene" id="NC4G0030210.1">
    <property type="protein sequence ID" value="NC4G0030210.1:cds"/>
    <property type="gene ID" value="NC4G0030210"/>
</dbReference>
<feature type="domain" description="O-methyltransferase dimerisation" evidence="4">
    <location>
        <begin position="16"/>
        <end position="91"/>
    </location>
</feature>
<reference evidence="5" key="1">
    <citation type="submission" date="2019-09" db="EMBL/GenBank/DDBJ databases">
        <authorList>
            <person name="Zhang L."/>
        </authorList>
    </citation>
    <scope>NUCLEOTIDE SEQUENCE</scope>
</reference>
<evidence type="ECO:0000256" key="3">
    <source>
        <dbReference type="ARBA" id="ARBA00022691"/>
    </source>
</evidence>
<dbReference type="GO" id="GO:0008168">
    <property type="term" value="F:methyltransferase activity"/>
    <property type="evidence" value="ECO:0007669"/>
    <property type="project" value="UniProtKB-KW"/>
</dbReference>
<protein>
    <recommendedName>
        <fullName evidence="4">O-methyltransferase dimerisation domain-containing protein</fullName>
    </recommendedName>
</protein>
<name>A0A5K1CG87_9MAGN</name>
<dbReference type="Pfam" id="PF08100">
    <property type="entry name" value="Dimerisation"/>
    <property type="match status" value="1"/>
</dbReference>
<dbReference type="GO" id="GO:0032259">
    <property type="term" value="P:methylation"/>
    <property type="evidence" value="ECO:0007669"/>
    <property type="project" value="UniProtKB-KW"/>
</dbReference>
<dbReference type="InterPro" id="IPR012967">
    <property type="entry name" value="COMT_dimerisation"/>
</dbReference>
<evidence type="ECO:0000259" key="4">
    <source>
        <dbReference type="Pfam" id="PF08100"/>
    </source>
</evidence>
<sequence length="103" mass="10873">MSSSCGLEEEACLSAWQLASAAVLPMGLRAVIELGILEVMAEASKGAGSTMLTSGEIAARLCAKNPDAPALIERLLRLLASYSILTCSATTNTNRNHDGRIHW</sequence>
<proteinExistence type="predicted"/>
<keyword evidence="3" id="KW-0949">S-adenosyl-L-methionine</keyword>
<gene>
    <name evidence="5" type="ORF">NYM_LOCUS17267</name>
</gene>